<dbReference type="EMBL" id="JANLCM010000002">
    <property type="protein sequence ID" value="MCS5719974.1"/>
    <property type="molecule type" value="Genomic_DNA"/>
</dbReference>
<comment type="caution">
    <text evidence="1">The sequence shown here is derived from an EMBL/GenBank/DDBJ whole genome shotgun (WGS) entry which is preliminary data.</text>
</comment>
<protein>
    <recommendedName>
        <fullName evidence="3">Glutaminase</fullName>
    </recommendedName>
</protein>
<organism evidence="1 2">
    <name type="scientific">Herbiconiux aconitum</name>
    <dbReference type="NCBI Taxonomy" id="2970913"/>
    <lineage>
        <taxon>Bacteria</taxon>
        <taxon>Bacillati</taxon>
        <taxon>Actinomycetota</taxon>
        <taxon>Actinomycetes</taxon>
        <taxon>Micrococcales</taxon>
        <taxon>Microbacteriaceae</taxon>
        <taxon>Herbiconiux</taxon>
    </lineage>
</organism>
<reference evidence="1" key="1">
    <citation type="submission" date="2022-08" db="EMBL/GenBank/DDBJ databases">
        <authorList>
            <person name="Deng Y."/>
            <person name="Han X.-F."/>
            <person name="Zhang Y.-Q."/>
        </authorList>
    </citation>
    <scope>NUCLEOTIDE SEQUENCE</scope>
    <source>
        <strain evidence="1">CPCC 205763</strain>
    </source>
</reference>
<accession>A0ABT2GYG3</accession>
<proteinExistence type="predicted"/>
<dbReference type="RefSeq" id="WP_259509634.1">
    <property type="nucleotide sequence ID" value="NZ_JANLCM010000002.1"/>
</dbReference>
<evidence type="ECO:0000313" key="1">
    <source>
        <dbReference type="EMBL" id="MCS5719974.1"/>
    </source>
</evidence>
<evidence type="ECO:0000313" key="2">
    <source>
        <dbReference type="Proteomes" id="UP001165584"/>
    </source>
</evidence>
<evidence type="ECO:0008006" key="3">
    <source>
        <dbReference type="Google" id="ProtNLM"/>
    </source>
</evidence>
<name>A0ABT2GYG3_9MICO</name>
<gene>
    <name evidence="1" type="ORF">N1027_17725</name>
</gene>
<keyword evidence="2" id="KW-1185">Reference proteome</keyword>
<sequence>MDGGDSTGAGETGAEVAAAAAAASAALRVTLDDLVRSLTESGARTEALGAFKQRRSILGIRRGPVLVPITRVWRLGVLLLDAEGRLHEVGAVTRAIDPGRVTNQSPRAEERRDYRRAAYQGAFDRGDTVNYDTTPIALDAASLIAGSGPVALADGTVMVRWNKQPGPAGLTPVAAYLAERAALLTAPPP</sequence>
<dbReference type="Proteomes" id="UP001165584">
    <property type="component" value="Unassembled WGS sequence"/>
</dbReference>